<evidence type="ECO:0000256" key="1">
    <source>
        <dbReference type="SAM" id="Phobius"/>
    </source>
</evidence>
<keyword evidence="3" id="KW-1185">Reference proteome</keyword>
<gene>
    <name evidence="2" type="ORF">OUY22_01300</name>
</gene>
<feature type="transmembrane region" description="Helical" evidence="1">
    <location>
        <begin position="318"/>
        <end position="335"/>
    </location>
</feature>
<dbReference type="Proteomes" id="UP001144036">
    <property type="component" value="Unassembled WGS sequence"/>
</dbReference>
<organism evidence="2 3">
    <name type="scientific">Nonomuraea corallina</name>
    <dbReference type="NCBI Taxonomy" id="2989783"/>
    <lineage>
        <taxon>Bacteria</taxon>
        <taxon>Bacillati</taxon>
        <taxon>Actinomycetota</taxon>
        <taxon>Actinomycetes</taxon>
        <taxon>Streptosporangiales</taxon>
        <taxon>Streptosporangiaceae</taxon>
        <taxon>Nonomuraea</taxon>
    </lineage>
</organism>
<name>A0ABT4S4F8_9ACTN</name>
<proteinExistence type="predicted"/>
<accession>A0ABT4S4F8</accession>
<dbReference type="EMBL" id="JAPNNL010000003">
    <property type="protein sequence ID" value="MDA0632035.1"/>
    <property type="molecule type" value="Genomic_DNA"/>
</dbReference>
<comment type="caution">
    <text evidence="2">The sequence shown here is derived from an EMBL/GenBank/DDBJ whole genome shotgun (WGS) entry which is preliminary data.</text>
</comment>
<evidence type="ECO:0000313" key="3">
    <source>
        <dbReference type="Proteomes" id="UP001144036"/>
    </source>
</evidence>
<feature type="transmembrane region" description="Helical" evidence="1">
    <location>
        <begin position="292"/>
        <end position="312"/>
    </location>
</feature>
<keyword evidence="1" id="KW-1133">Transmembrane helix</keyword>
<keyword evidence="1" id="KW-0812">Transmembrane</keyword>
<evidence type="ECO:0000313" key="2">
    <source>
        <dbReference type="EMBL" id="MDA0632035.1"/>
    </source>
</evidence>
<dbReference type="RefSeq" id="WP_270152813.1">
    <property type="nucleotide sequence ID" value="NZ_JAPNNL010000003.1"/>
</dbReference>
<keyword evidence="1" id="KW-0472">Membrane</keyword>
<protein>
    <submittedName>
        <fullName evidence="2">Uncharacterized protein</fullName>
    </submittedName>
</protein>
<sequence length="351" mass="38770">MIIHAHRPYCFDLNEILALPSGFRYRSRFDSRWIDPSLRDDIEDAKGDRVLLILRDPENSQLIPVRWGIFETVQRIGRVVYFEYLLGRLVQYSVAPNVRQQEIVARTAAFADQHPWLPGPLGAPLESPSVFRSSAGTVIPTADADDLTAWGNVVAGVATAPAYKSIEFLKIVGLFDQSGSPAPVVEESLVVRPNTVYSLKVFQQIPEPPDAPVSSHSIEINTFASHVVALRSVQQSVGKYDMLTFVLRVLSLEPGERTAIEIPHVPDAATERSARTSIYLPLKVRSSSPLRLVATLATLVVSLVSMFVPQLYPLPSELVRNIAVVIFVLTLTGPSKTLATIWPSWPWGVGK</sequence>
<reference evidence="2" key="1">
    <citation type="submission" date="2022-11" db="EMBL/GenBank/DDBJ databases">
        <title>Nonomuraea corallina sp. nov., a new species of the genus Nonomuraea isolated from sea side sediment in Thai sea.</title>
        <authorList>
            <person name="Ngamcharungchit C."/>
            <person name="Matsumoto A."/>
            <person name="Suriyachadkun C."/>
            <person name="Panbangred W."/>
            <person name="Inahashi Y."/>
            <person name="Intra B."/>
        </authorList>
    </citation>
    <scope>NUCLEOTIDE SEQUENCE</scope>
    <source>
        <strain evidence="2">MCN248</strain>
    </source>
</reference>